<accession>A0A9K3D1X0</accession>
<reference evidence="1 2" key="1">
    <citation type="journal article" date="2018" name="PLoS ONE">
        <title>The draft genome of Kipferlia bialata reveals reductive genome evolution in fornicate parasites.</title>
        <authorList>
            <person name="Tanifuji G."/>
            <person name="Takabayashi S."/>
            <person name="Kume K."/>
            <person name="Takagi M."/>
            <person name="Nakayama T."/>
            <person name="Kamikawa R."/>
            <person name="Inagaki Y."/>
            <person name="Hashimoto T."/>
        </authorList>
    </citation>
    <scope>NUCLEOTIDE SEQUENCE [LARGE SCALE GENOMIC DNA]</scope>
    <source>
        <strain evidence="1">NY0173</strain>
    </source>
</reference>
<dbReference type="EMBL" id="BDIP01003323">
    <property type="protein sequence ID" value="GIQ87558.1"/>
    <property type="molecule type" value="Genomic_DNA"/>
</dbReference>
<organism evidence="1 2">
    <name type="scientific">Kipferlia bialata</name>
    <dbReference type="NCBI Taxonomy" id="797122"/>
    <lineage>
        <taxon>Eukaryota</taxon>
        <taxon>Metamonada</taxon>
        <taxon>Carpediemonas-like organisms</taxon>
        <taxon>Kipferlia</taxon>
    </lineage>
</organism>
<proteinExistence type="predicted"/>
<dbReference type="Gene3D" id="3.50.50.60">
    <property type="entry name" value="FAD/NAD(P)-binding domain"/>
    <property type="match status" value="1"/>
</dbReference>
<evidence type="ECO:0000313" key="2">
    <source>
        <dbReference type="Proteomes" id="UP000265618"/>
    </source>
</evidence>
<dbReference type="Proteomes" id="UP000265618">
    <property type="component" value="Unassembled WGS sequence"/>
</dbReference>
<sequence>MPLFRSSMSTAPIAVVGGGIAGLAASITLASEGRRVVLIESHSQLGGLCAFWKRRGYTIDGCVHWMTGAAQDGMMGPRFHDLWHSLGVDTDAATRAGYTVFSPGDYPTHPEVEFGTDYRATRAALKEQFPSDSALIDEYFEVAEAENTISMPHVDESTYRYIRRVGLRKALRMGKAFGNKSMLKEWGARASDPRLARIMLGLYADNVSQSFVPMTLGGLHDRSFAAYHPGAVGLVTGLQERAVSLGVEVMTHSAVEGMTLSAKRQVESLSVRVSRGQHRREGEVTDLAVGGVVWCAPLPVLLSSLSDNGVKVPKVLKTCAHPVDPASVVAIYLCLETGRARIEAALPGIRDNVMGYMTDAVPALPPLTPSVPVEYSPTCSVTCHSDGDRLPETAREDGCVLEVLVGVDPTAYMGVPGLKPGVAVGDVPSVTKQEYKAYKAAVGECLRGWLAEIVTSKTEAREGAQQVAEGLAPISIAVTDVVTPYTYGRYCATTQGMCLGNMGTRHHQHTTKPGCVKQIKNLSVGSTWTCGAGGLPIAAQGGSQAAHHLHKKMGKTCC</sequence>
<evidence type="ECO:0000313" key="1">
    <source>
        <dbReference type="EMBL" id="GIQ87558.1"/>
    </source>
</evidence>
<evidence type="ECO:0008006" key="3">
    <source>
        <dbReference type="Google" id="ProtNLM"/>
    </source>
</evidence>
<dbReference type="AlphaFoldDB" id="A0A9K3D1X0"/>
<dbReference type="SUPFAM" id="SSF51905">
    <property type="entry name" value="FAD/NAD(P)-binding domain"/>
    <property type="match status" value="1"/>
</dbReference>
<comment type="caution">
    <text evidence="1">The sequence shown here is derived from an EMBL/GenBank/DDBJ whole genome shotgun (WGS) entry which is preliminary data.</text>
</comment>
<protein>
    <recommendedName>
        <fullName evidence="3">Amine oxidase domain-containing protein</fullName>
    </recommendedName>
</protein>
<dbReference type="InterPro" id="IPR036188">
    <property type="entry name" value="FAD/NAD-bd_sf"/>
</dbReference>
<name>A0A9K3D1X0_9EUKA</name>
<dbReference type="PANTHER" id="PTHR43734">
    <property type="entry name" value="PHYTOENE DESATURASE"/>
    <property type="match status" value="1"/>
</dbReference>
<dbReference type="PANTHER" id="PTHR43734:SF4">
    <property type="entry name" value="AMINE OXIDASE DOMAIN-CONTAINING PROTEIN"/>
    <property type="match status" value="1"/>
</dbReference>
<dbReference type="Pfam" id="PF13450">
    <property type="entry name" value="NAD_binding_8"/>
    <property type="match status" value="1"/>
</dbReference>
<keyword evidence="2" id="KW-1185">Reference proteome</keyword>
<gene>
    <name evidence="1" type="ORF">KIPB_009620</name>
</gene>